<evidence type="ECO:0000256" key="5">
    <source>
        <dbReference type="PIRSR" id="PIRSR015582-1"/>
    </source>
</evidence>
<dbReference type="InterPro" id="IPR005000">
    <property type="entry name" value="Aldolase/citrate-lyase_domain"/>
</dbReference>
<reference evidence="8" key="2">
    <citation type="submission" date="2022-10" db="EMBL/GenBank/DDBJ databases">
        <authorList>
            <person name="Trinh H.N."/>
        </authorList>
    </citation>
    <scope>NUCLEOTIDE SEQUENCE</scope>
    <source>
        <strain evidence="8">RN2-1</strain>
    </source>
</reference>
<evidence type="ECO:0000256" key="4">
    <source>
        <dbReference type="ARBA" id="ARBA00022842"/>
    </source>
</evidence>
<comment type="similarity">
    <text evidence="2">Belongs to the HpcH/HpaI aldolase family.</text>
</comment>
<proteinExistence type="inferred from homology"/>
<dbReference type="InterPro" id="IPR011206">
    <property type="entry name" value="Citrate_lyase_beta/mcl1/mcl2"/>
</dbReference>
<dbReference type="Proteomes" id="UP001165679">
    <property type="component" value="Unassembled WGS sequence"/>
</dbReference>
<dbReference type="GO" id="GO:0016829">
    <property type="term" value="F:lyase activity"/>
    <property type="evidence" value="ECO:0007669"/>
    <property type="project" value="UniProtKB-KW"/>
</dbReference>
<dbReference type="RefSeq" id="WP_264716770.1">
    <property type="nucleotide sequence ID" value="NZ_JAPDNT010000053.1"/>
</dbReference>
<comment type="caution">
    <text evidence="8">The sequence shown here is derived from an EMBL/GenBank/DDBJ whole genome shotgun (WGS) entry which is preliminary data.</text>
</comment>
<dbReference type="InterPro" id="IPR040442">
    <property type="entry name" value="Pyrv_kinase-like_dom_sf"/>
</dbReference>
<dbReference type="AlphaFoldDB" id="A0AA41YPR1"/>
<feature type="binding site" evidence="6">
    <location>
        <position position="162"/>
    </location>
    <ligand>
        <name>Mg(2+)</name>
        <dbReference type="ChEBI" id="CHEBI:18420"/>
    </ligand>
</feature>
<dbReference type="GO" id="GO:0000287">
    <property type="term" value="F:magnesium ion binding"/>
    <property type="evidence" value="ECO:0007669"/>
    <property type="project" value="TreeGrafter"/>
</dbReference>
<evidence type="ECO:0000313" key="9">
    <source>
        <dbReference type="Proteomes" id="UP001165679"/>
    </source>
</evidence>
<keyword evidence="3 6" id="KW-0479">Metal-binding</keyword>
<evidence type="ECO:0000256" key="6">
    <source>
        <dbReference type="PIRSR" id="PIRSR015582-2"/>
    </source>
</evidence>
<evidence type="ECO:0000256" key="3">
    <source>
        <dbReference type="ARBA" id="ARBA00022723"/>
    </source>
</evidence>
<comment type="cofactor">
    <cofactor evidence="1">
        <name>Mg(2+)</name>
        <dbReference type="ChEBI" id="CHEBI:18420"/>
    </cofactor>
</comment>
<keyword evidence="4 6" id="KW-0460">Magnesium</keyword>
<accession>A0AA41YPR1</accession>
<dbReference type="PANTHER" id="PTHR32308:SF0">
    <property type="entry name" value="HPCH_HPAI ALDOLASE_CITRATE LYASE DOMAIN-CONTAINING PROTEIN"/>
    <property type="match status" value="1"/>
</dbReference>
<dbReference type="InterPro" id="IPR015813">
    <property type="entry name" value="Pyrv/PenolPyrv_kinase-like_dom"/>
</dbReference>
<dbReference type="Gene3D" id="3.20.20.60">
    <property type="entry name" value="Phosphoenolpyruvate-binding domains"/>
    <property type="match status" value="1"/>
</dbReference>
<feature type="binding site" evidence="5">
    <location>
        <position position="73"/>
    </location>
    <ligand>
        <name>substrate</name>
    </ligand>
</feature>
<dbReference type="EMBL" id="JAPDNT010000053">
    <property type="protein sequence ID" value="MCW3477801.1"/>
    <property type="molecule type" value="Genomic_DNA"/>
</dbReference>
<evidence type="ECO:0000256" key="1">
    <source>
        <dbReference type="ARBA" id="ARBA00001946"/>
    </source>
</evidence>
<dbReference type="SUPFAM" id="SSF51621">
    <property type="entry name" value="Phosphoenolpyruvate/pyruvate domain"/>
    <property type="match status" value="1"/>
</dbReference>
<evidence type="ECO:0000256" key="2">
    <source>
        <dbReference type="ARBA" id="ARBA00005568"/>
    </source>
</evidence>
<protein>
    <submittedName>
        <fullName evidence="8">CoA ester lyase</fullName>
    </submittedName>
</protein>
<keyword evidence="9" id="KW-1185">Reference proteome</keyword>
<evidence type="ECO:0000313" key="8">
    <source>
        <dbReference type="EMBL" id="MCW3477801.1"/>
    </source>
</evidence>
<feature type="binding site" evidence="6">
    <location>
        <position position="135"/>
    </location>
    <ligand>
        <name>Mg(2+)</name>
        <dbReference type="ChEBI" id="CHEBI:18420"/>
    </ligand>
</feature>
<keyword evidence="8" id="KW-0456">Lyase</keyword>
<feature type="binding site" evidence="5">
    <location>
        <position position="135"/>
    </location>
    <ligand>
        <name>substrate</name>
    </ligand>
</feature>
<sequence length="301" mass="31287">MNHAPSPAPVWRSLLYVPAHVGRFVDKAHTRGADCIQLDLEDSVPPSEKVTARAGVAAAAAKVRRGAADVLVRINAPLALAVPDIQAAIGPDVDGLTVTKARGPDHVRLLDELVSECEAKAGLPVGRTWFYLLVETPEALPQAAAIASASPRTVAMSLGAEDFATAIGAEPTEEALLVARQMLLIAARAAGVMPLGLVGSIAGFADPAAFQAMAERSRRMGYEGASCINPAQVAPLNAAFTPSEADVAYAGRVIAADAEARAHGRGAVALDGRMIDVPIVRRAERLLARHAAVARRMAVQG</sequence>
<gene>
    <name evidence="8" type="ORF">OL599_24950</name>
</gene>
<dbReference type="PIRSF" id="PIRSF015582">
    <property type="entry name" value="Cit_lyase_B"/>
    <property type="match status" value="1"/>
</dbReference>
<evidence type="ECO:0000259" key="7">
    <source>
        <dbReference type="Pfam" id="PF03328"/>
    </source>
</evidence>
<dbReference type="Pfam" id="PF03328">
    <property type="entry name" value="HpcH_HpaI"/>
    <property type="match status" value="1"/>
</dbReference>
<reference evidence="8" key="1">
    <citation type="submission" date="2022-09" db="EMBL/GenBank/DDBJ databases">
        <title>Rhodovastum sp. nov. RN2-1 isolated from soil in Seongnam, South Korea.</title>
        <authorList>
            <person name="Le N.T."/>
        </authorList>
    </citation>
    <scope>NUCLEOTIDE SEQUENCE</scope>
    <source>
        <strain evidence="8">RN2-1</strain>
    </source>
</reference>
<dbReference type="GO" id="GO:0006107">
    <property type="term" value="P:oxaloacetate metabolic process"/>
    <property type="evidence" value="ECO:0007669"/>
    <property type="project" value="TreeGrafter"/>
</dbReference>
<name>A0AA41YPR1_9PROT</name>
<dbReference type="PANTHER" id="PTHR32308">
    <property type="entry name" value="LYASE BETA SUBUNIT, PUTATIVE (AFU_ORTHOLOGUE AFUA_4G13030)-RELATED"/>
    <property type="match status" value="1"/>
</dbReference>
<feature type="domain" description="HpcH/HpaI aldolase/citrate lyase" evidence="7">
    <location>
        <begin position="12"/>
        <end position="230"/>
    </location>
</feature>
<organism evidence="8 9">
    <name type="scientific">Limobrevibacterium gyesilva</name>
    <dbReference type="NCBI Taxonomy" id="2991712"/>
    <lineage>
        <taxon>Bacteria</taxon>
        <taxon>Pseudomonadati</taxon>
        <taxon>Pseudomonadota</taxon>
        <taxon>Alphaproteobacteria</taxon>
        <taxon>Acetobacterales</taxon>
        <taxon>Acetobacteraceae</taxon>
        <taxon>Limobrevibacterium</taxon>
    </lineage>
</organism>